<comment type="caution">
    <text evidence="1">The sequence shown here is derived from an EMBL/GenBank/DDBJ whole genome shotgun (WGS) entry which is preliminary data.</text>
</comment>
<dbReference type="Gene3D" id="3.30.1650.10">
    <property type="entry name" value="Bifunctional carbon monoxide dehydrogenase/acetyl-coa synthase(codh/acs), Chain M, domain 3"/>
    <property type="match status" value="1"/>
</dbReference>
<name>A0ABT5UWZ5_EUBLI</name>
<sequence>MDIFDQYAGELEEQLKDGGLKRLSSDKGLWTEAAKNSFLMERDTALELGGYPKESVNLMVSSSNFDFGEAQGVYLIGDQAALAGKNRHLSFGKVVLLKCRGVEAEDTYDYLKYVEFADIRMHFLDVMMRMSAQKLFTNLRVGKKAMKKGFSLDRLGWTMHRHFSALPQVEQVKLIFILGDSPLYKGLLPIAEKVRDITSALNTMFDGIDFDCQSCKLNGLCDEIEGLKEAHKAARNAG</sequence>
<reference evidence="1 2" key="1">
    <citation type="submission" date="2023-02" db="EMBL/GenBank/DDBJ databases">
        <title>Comparative genome analysis of Eubacterium limosum species.</title>
        <authorList>
            <person name="Bak J.E."/>
        </authorList>
    </citation>
    <scope>NUCLEOTIDE SEQUENCE [LARGE SCALE GENOMIC DNA]</scope>
    <source>
        <strain evidence="1 2">KGMB01548</strain>
    </source>
</reference>
<evidence type="ECO:0000313" key="2">
    <source>
        <dbReference type="Proteomes" id="UP001215087"/>
    </source>
</evidence>
<dbReference type="EMBL" id="JAQSVD010000015">
    <property type="protein sequence ID" value="MDE1472490.1"/>
    <property type="molecule type" value="Genomic_DNA"/>
</dbReference>
<gene>
    <name evidence="1" type="ORF">PTZ04_19710</name>
</gene>
<keyword evidence="2" id="KW-1185">Reference proteome</keyword>
<evidence type="ECO:0000313" key="1">
    <source>
        <dbReference type="EMBL" id="MDE1472490.1"/>
    </source>
</evidence>
<dbReference type="Proteomes" id="UP001215087">
    <property type="component" value="Unassembled WGS sequence"/>
</dbReference>
<proteinExistence type="predicted"/>
<accession>A0ABT5UWZ5</accession>
<dbReference type="RefSeq" id="WP_227209118.1">
    <property type="nucleotide sequence ID" value="NZ_JAJCLO010000019.1"/>
</dbReference>
<protein>
    <recommendedName>
        <fullName evidence="3">CO-methylating acetyl-CoA synthase</fullName>
    </recommendedName>
</protein>
<dbReference type="InterPro" id="IPR038571">
    <property type="entry name" value="CO_DH/Ac-CoA_synth_bsu_3_sf"/>
</dbReference>
<organism evidence="1 2">
    <name type="scientific">Eubacterium limosum</name>
    <dbReference type="NCBI Taxonomy" id="1736"/>
    <lineage>
        <taxon>Bacteria</taxon>
        <taxon>Bacillati</taxon>
        <taxon>Bacillota</taxon>
        <taxon>Clostridia</taxon>
        <taxon>Eubacteriales</taxon>
        <taxon>Eubacteriaceae</taxon>
        <taxon>Eubacterium</taxon>
    </lineage>
</organism>
<evidence type="ECO:0008006" key="3">
    <source>
        <dbReference type="Google" id="ProtNLM"/>
    </source>
</evidence>